<protein>
    <submittedName>
        <fullName evidence="1">Uncharacterized protein</fullName>
    </submittedName>
</protein>
<accession>A0A6J5N609</accession>
<name>A0A6J5N609_9CAUD</name>
<proteinExistence type="predicted"/>
<sequence>MIVATHIDKSFKVKVTELGKETFKGIVIESDMKVYQIHYYGILWVKDAFTFEVEEEVKEVETNDLKAPKHYDNTNGSLYKFANDRGLNSWEFDICKRVIRCRKKGNFKEDLEKTKFLIDLYLKEYEI</sequence>
<gene>
    <name evidence="1" type="ORF">UFOVP627_1</name>
</gene>
<organism evidence="1">
    <name type="scientific">uncultured Caudovirales phage</name>
    <dbReference type="NCBI Taxonomy" id="2100421"/>
    <lineage>
        <taxon>Viruses</taxon>
        <taxon>Duplodnaviria</taxon>
        <taxon>Heunggongvirae</taxon>
        <taxon>Uroviricota</taxon>
        <taxon>Caudoviricetes</taxon>
        <taxon>Peduoviridae</taxon>
        <taxon>Maltschvirus</taxon>
        <taxon>Maltschvirus maltsch</taxon>
    </lineage>
</organism>
<evidence type="ECO:0000313" key="1">
    <source>
        <dbReference type="EMBL" id="CAB4153461.1"/>
    </source>
</evidence>
<reference evidence="1" key="1">
    <citation type="submission" date="2020-04" db="EMBL/GenBank/DDBJ databases">
        <authorList>
            <person name="Chiriac C."/>
            <person name="Salcher M."/>
            <person name="Ghai R."/>
            <person name="Kavagutti S V."/>
        </authorList>
    </citation>
    <scope>NUCLEOTIDE SEQUENCE</scope>
</reference>
<dbReference type="EMBL" id="LR796606">
    <property type="protein sequence ID" value="CAB4153461.1"/>
    <property type="molecule type" value="Genomic_DNA"/>
</dbReference>